<evidence type="ECO:0000313" key="13">
    <source>
        <dbReference type="Proteomes" id="UP000198548"/>
    </source>
</evidence>
<sequence length="268" mass="30643">MSKNEEKLTKTENDRSAPSSSVVYLKNDRRRLIKWGILVTLFFAVALLSLYFVSPYRLIENISVSGSEEVYDQAVLDSSGLSSGQSLWEKYLKKNEIEEHIVGSNPQVKEAELTLSGIQDFTIAIEEYTTVAYLSNDNTYKKILENGDILDESVPRLNASQPILNDFEEGRPLDQIIEEYEKVDDDVKSLISEIDFLNDERNELLVRVFMNDGNEVLVNVPNFSDRLNYYLDMKEAVDNTEGLFDLEAGAYFIPFSAEEEPEEIEDFE</sequence>
<dbReference type="InterPro" id="IPR013685">
    <property type="entry name" value="POTRA_FtsQ_type"/>
</dbReference>
<dbReference type="STRING" id="426703.SAMN04488100_12721"/>
<evidence type="ECO:0000256" key="4">
    <source>
        <dbReference type="ARBA" id="ARBA00022692"/>
    </source>
</evidence>
<dbReference type="InterPro" id="IPR050487">
    <property type="entry name" value="FtsQ_DivIB"/>
</dbReference>
<keyword evidence="7 8" id="KW-0131">Cell cycle</keyword>
<dbReference type="OrthoDB" id="1819027at2"/>
<dbReference type="AlphaFoldDB" id="A0A1H7VT62"/>
<evidence type="ECO:0000256" key="8">
    <source>
        <dbReference type="HAMAP-Rule" id="MF_00912"/>
    </source>
</evidence>
<dbReference type="PANTHER" id="PTHR37820:SF1">
    <property type="entry name" value="CELL DIVISION PROTEIN FTSQ"/>
    <property type="match status" value="1"/>
</dbReference>
<keyword evidence="3 8" id="KW-0132">Cell division</keyword>
<evidence type="ECO:0000256" key="1">
    <source>
        <dbReference type="ARBA" id="ARBA00004370"/>
    </source>
</evidence>
<evidence type="ECO:0000256" key="2">
    <source>
        <dbReference type="ARBA" id="ARBA00022475"/>
    </source>
</evidence>
<protein>
    <recommendedName>
        <fullName evidence="8">Cell division protein DivIB</fullName>
    </recommendedName>
</protein>
<evidence type="ECO:0000256" key="5">
    <source>
        <dbReference type="ARBA" id="ARBA00022989"/>
    </source>
</evidence>
<dbReference type="HAMAP" id="MF_00912">
    <property type="entry name" value="DivIB"/>
    <property type="match status" value="1"/>
</dbReference>
<organism evidence="12 13">
    <name type="scientific">Alkalibacterium putridalgicola</name>
    <dbReference type="NCBI Taxonomy" id="426703"/>
    <lineage>
        <taxon>Bacteria</taxon>
        <taxon>Bacillati</taxon>
        <taxon>Bacillota</taxon>
        <taxon>Bacilli</taxon>
        <taxon>Lactobacillales</taxon>
        <taxon>Carnobacteriaceae</taxon>
        <taxon>Alkalibacterium</taxon>
    </lineage>
</organism>
<evidence type="ECO:0000259" key="10">
    <source>
        <dbReference type="PROSITE" id="PS51779"/>
    </source>
</evidence>
<dbReference type="GO" id="GO:0043093">
    <property type="term" value="P:FtsZ-dependent cytokinesis"/>
    <property type="evidence" value="ECO:0007669"/>
    <property type="project" value="UniProtKB-UniRule"/>
</dbReference>
<name>A0A1H7VT62_9LACT</name>
<dbReference type="InterPro" id="IPR026580">
    <property type="entry name" value="DivIB"/>
</dbReference>
<dbReference type="InterPro" id="IPR034746">
    <property type="entry name" value="POTRA"/>
</dbReference>
<dbReference type="InterPro" id="IPR005548">
    <property type="entry name" value="Cell_div_FtsQ/DivIB_C"/>
</dbReference>
<dbReference type="EMBL" id="FOBL01000027">
    <property type="protein sequence ID" value="SEM12542.1"/>
    <property type="molecule type" value="Genomic_DNA"/>
</dbReference>
<dbReference type="Pfam" id="PF03799">
    <property type="entry name" value="FtsQ_DivIB_C"/>
    <property type="match status" value="1"/>
</dbReference>
<evidence type="ECO:0000313" key="12">
    <source>
        <dbReference type="EMBL" id="SEM12542.1"/>
    </source>
</evidence>
<dbReference type="GO" id="GO:0005886">
    <property type="term" value="C:plasma membrane"/>
    <property type="evidence" value="ECO:0007669"/>
    <property type="project" value="UniProtKB-SubCell"/>
</dbReference>
<evidence type="ECO:0000256" key="7">
    <source>
        <dbReference type="ARBA" id="ARBA00023306"/>
    </source>
</evidence>
<proteinExistence type="inferred from homology"/>
<evidence type="ECO:0000313" key="14">
    <source>
        <dbReference type="Proteomes" id="UP000321425"/>
    </source>
</evidence>
<keyword evidence="4 8" id="KW-0812">Transmembrane</keyword>
<dbReference type="EMBL" id="BJUX01000025">
    <property type="protein sequence ID" value="GEK89885.1"/>
    <property type="molecule type" value="Genomic_DNA"/>
</dbReference>
<comment type="function">
    <text evidence="8">Cell division protein that may be involved in stabilizing or promoting the assembly of the division complex.</text>
</comment>
<dbReference type="Gene3D" id="3.40.50.10960">
    <property type="match status" value="1"/>
</dbReference>
<dbReference type="RefSeq" id="WP_091489088.1">
    <property type="nucleotide sequence ID" value="NZ_BJUX01000025.1"/>
</dbReference>
<feature type="coiled-coil region" evidence="9">
    <location>
        <begin position="173"/>
        <end position="207"/>
    </location>
</feature>
<comment type="subcellular location">
    <subcellularLocation>
        <location evidence="8">Cell membrane</location>
        <topology evidence="8">Single-pass type II membrane protein</topology>
    </subcellularLocation>
    <subcellularLocation>
        <location evidence="1">Membrane</location>
    </subcellularLocation>
    <text evidence="8">Localizes to the division septum.</text>
</comment>
<keyword evidence="2 8" id="KW-1003">Cell membrane</keyword>
<feature type="domain" description="POTRA" evidence="10">
    <location>
        <begin position="57"/>
        <end position="128"/>
    </location>
</feature>
<gene>
    <name evidence="8" type="primary">divIB</name>
    <name evidence="11" type="ORF">APU01nite_19240</name>
    <name evidence="12" type="ORF">SAMN04488100_12721</name>
</gene>
<dbReference type="PROSITE" id="PS51779">
    <property type="entry name" value="POTRA"/>
    <property type="match status" value="1"/>
</dbReference>
<keyword evidence="6 8" id="KW-0472">Membrane</keyword>
<evidence type="ECO:0000313" key="11">
    <source>
        <dbReference type="EMBL" id="GEK89885.1"/>
    </source>
</evidence>
<dbReference type="PANTHER" id="PTHR37820">
    <property type="entry name" value="CELL DIVISION PROTEIN DIVIB"/>
    <property type="match status" value="1"/>
</dbReference>
<accession>A0A1H7VT62</accession>
<keyword evidence="9" id="KW-0175">Coiled coil</keyword>
<evidence type="ECO:0000256" key="6">
    <source>
        <dbReference type="ARBA" id="ARBA00023136"/>
    </source>
</evidence>
<keyword evidence="5 8" id="KW-1133">Transmembrane helix</keyword>
<comment type="similarity">
    <text evidence="8">Belongs to the FtsQ/DivIB family. DivIB subfamily.</text>
</comment>
<dbReference type="Pfam" id="PF08478">
    <property type="entry name" value="POTRA_1"/>
    <property type="match status" value="1"/>
</dbReference>
<dbReference type="Proteomes" id="UP000321425">
    <property type="component" value="Unassembled WGS sequence"/>
</dbReference>
<evidence type="ECO:0000256" key="9">
    <source>
        <dbReference type="SAM" id="Coils"/>
    </source>
</evidence>
<keyword evidence="14" id="KW-1185">Reference proteome</keyword>
<reference evidence="12 13" key="1">
    <citation type="submission" date="2016-10" db="EMBL/GenBank/DDBJ databases">
        <authorList>
            <person name="de Groot N.N."/>
        </authorList>
    </citation>
    <scope>NUCLEOTIDE SEQUENCE [LARGE SCALE GENOMIC DNA]</scope>
    <source>
        <strain evidence="12 13">DSM 19182</strain>
    </source>
</reference>
<reference evidence="11 14" key="2">
    <citation type="submission" date="2019-07" db="EMBL/GenBank/DDBJ databases">
        <title>Whole genome shotgun sequence of Alkalibacterium putridalgicola NBRC 103243.</title>
        <authorList>
            <person name="Hosoyama A."/>
            <person name="Uohara A."/>
            <person name="Ohji S."/>
            <person name="Ichikawa N."/>
        </authorList>
    </citation>
    <scope>NUCLEOTIDE SEQUENCE [LARGE SCALE GENOMIC DNA]</scope>
    <source>
        <strain evidence="11 14">NBRC 103243</strain>
    </source>
</reference>
<evidence type="ECO:0000256" key="3">
    <source>
        <dbReference type="ARBA" id="ARBA00022618"/>
    </source>
</evidence>
<feature type="transmembrane region" description="Helical" evidence="8">
    <location>
        <begin position="35"/>
        <end position="53"/>
    </location>
</feature>
<dbReference type="GO" id="GO:0032153">
    <property type="term" value="C:cell division site"/>
    <property type="evidence" value="ECO:0007669"/>
    <property type="project" value="UniProtKB-UniRule"/>
</dbReference>
<dbReference type="Proteomes" id="UP000198548">
    <property type="component" value="Unassembled WGS sequence"/>
</dbReference>